<feature type="region of interest" description="Disordered" evidence="1">
    <location>
        <begin position="683"/>
        <end position="847"/>
    </location>
</feature>
<evidence type="ECO:0000313" key="4">
    <source>
        <dbReference type="Proteomes" id="UP000076154"/>
    </source>
</evidence>
<dbReference type="PROSITE" id="PS50010">
    <property type="entry name" value="DH_2"/>
    <property type="match status" value="1"/>
</dbReference>
<name>A0A369K3V4_HYPMA</name>
<dbReference type="GO" id="GO:0005085">
    <property type="term" value="F:guanyl-nucleotide exchange factor activity"/>
    <property type="evidence" value="ECO:0007669"/>
    <property type="project" value="InterPro"/>
</dbReference>
<feature type="region of interest" description="Disordered" evidence="1">
    <location>
        <begin position="511"/>
        <end position="671"/>
    </location>
</feature>
<dbReference type="InterPro" id="IPR035899">
    <property type="entry name" value="DBL_dom_sf"/>
</dbReference>
<dbReference type="PANTHER" id="PTHR12673">
    <property type="entry name" value="FACIOGENITAL DYSPLASIA PROTEIN"/>
    <property type="match status" value="1"/>
</dbReference>
<gene>
    <name evidence="3" type="primary">Spata13</name>
    <name evidence="3" type="ORF">Hypma_015329</name>
</gene>
<organism evidence="3 4">
    <name type="scientific">Hypsizygus marmoreus</name>
    <name type="common">White beech mushroom</name>
    <name type="synonym">Agaricus marmoreus</name>
    <dbReference type="NCBI Taxonomy" id="39966"/>
    <lineage>
        <taxon>Eukaryota</taxon>
        <taxon>Fungi</taxon>
        <taxon>Dikarya</taxon>
        <taxon>Basidiomycota</taxon>
        <taxon>Agaricomycotina</taxon>
        <taxon>Agaricomycetes</taxon>
        <taxon>Agaricomycetidae</taxon>
        <taxon>Agaricales</taxon>
        <taxon>Tricholomatineae</taxon>
        <taxon>Lyophyllaceae</taxon>
        <taxon>Hypsizygus</taxon>
    </lineage>
</organism>
<feature type="region of interest" description="Disordered" evidence="1">
    <location>
        <begin position="225"/>
        <end position="281"/>
    </location>
</feature>
<dbReference type="SUPFAM" id="SSF48065">
    <property type="entry name" value="DBL homology domain (DH-domain)"/>
    <property type="match status" value="1"/>
</dbReference>
<sequence length="1513" mass="162803">MEVESTDAQAWGIGDSDGNFTLSEAFHVTDIQLGSQPHAAQHERTTSTGYWQDKPLPPMPKESHADSHLDYLRESPSAALPPSPLSSSSYGRPSAPTPSASDEHWSTPADPHPVTTALSSIHPFDADPSSSPNSFARPPKPSMLPDPSHFPDPYPFRPSHHHLNSLPALSSAGSSSTRSSAYTSSGSALASGDYGHIHVASGDDDSAVGVGITSDLVVQLLATDVNSSPSARGLQSRAPVDQSRWSESYSASVRSRSSSIGNNNSSNGHENAGPKLQQKPSYDMGWQAVDERDEVGMSEEETDDDHALGEEEDEEEKEEERTSAVVIAEEGRGLIVHGDNVPISQLHVQPGTTHLLIGSSSTPNAMPAFLTTTLPQICNTLLALDISANFLGALPPVLAVCENLEELNIAFNPLRVLPVFLADLANLRVIIADSTGISTLPDTLVDLHKLHTVSVRKNKLHALPSWLCLLPALQTLCVDGNPFQGPWKALVEPLLTKVPMSPMYPPSTPMFPLPSASIQGSSFGTEAGDTDTDDVSDSSPPSAGADGRFLSPDDEDHTITPERAAPVLGRSVTSPLPLNPPVPPQARGLTRTRTTPNRAHFDQTRGTKTILPSAAHHGQQDSPPKPQEDTGHLPDRELRKMKSAGDLRRGKATAAATHESGPSPPPRPALAQYATVSSSNLLNMTAEPPERPGMNKRFATLGPSLSASSSPSRPATNGMRPQLTRSLWDTPPEVAEDGASSIHSNRVSFAHGNSASPPHKPSTQDIQDGKYPIRSRSAKDGKEKGSRWGFLKKMSMGKMKIDSPSPPFIAQSRIASVPRPYTPAGPSTSSTTSASPPPSSERLNKSPQIDLRFSTTGILDSLNPTLSTFSTPPQLDRKPSRDLLKVSPGLSSPSLLAPPSPLARMAKRRSFLPIDAPGSLSLKIPIPDSSAFVPGLKALNDGDEAETRAATPSPVVESDQYLRREEERAREAYMRALRSVMAYLRDMNDLGLSQQSNPMSMYGAATDDVLTPRSRRPTMVDGQREVSMALSGSTASSESTGQLRSMESIAGLRSGSSTQTLSVATTDSTGSSEERKFKDDKGKRAMIVREIVATERTYVKGLQELVDIYIKPGCVPVNILGGVGSNKDTVVPASERKVVFGGIDALFSFHKDSFLPALEIAAAPLMKPAVELQQLDAEGQLSLSVVKAVGSMFLKHAAFMKMYSSYINNFDSSVQRVKYWTSDRSVPGSSSPSSGISASSSTAQLVGLGLSMTSVSTPGVVPDGGPTATGVPNLTTSQRKRIKSYLKRCRLNPRHSQLNLEGYLLLPVQRIPRYRLLLEELLRSTPPTFEYMDDPLDRALAEISSLANNMNEGKRESESRRKLVQWQARIRGKFPSPLVQPHRRLIMDGPLLLTRVVRKAMVSFEAINAQGDASTVQVDCLAPELTPRTLVGILCNDLLVLCRDPSEGKDPTSFVDLWAVLRMQTLPQPASIVHGNALRLVDNKAILYFDAPSPSDALNWYRAINLHIPASKT</sequence>
<dbReference type="GO" id="GO:0035556">
    <property type="term" value="P:intracellular signal transduction"/>
    <property type="evidence" value="ECO:0007669"/>
    <property type="project" value="InterPro"/>
</dbReference>
<dbReference type="Pfam" id="PF00621">
    <property type="entry name" value="RhoGEF"/>
    <property type="match status" value="1"/>
</dbReference>
<dbReference type="InterPro" id="IPR051092">
    <property type="entry name" value="FYVE_RhoGEF_PH"/>
</dbReference>
<feature type="compositionally biased region" description="Basic and acidic residues" evidence="1">
    <location>
        <begin position="626"/>
        <end position="649"/>
    </location>
</feature>
<feature type="compositionally biased region" description="Pro residues" evidence="1">
    <location>
        <begin position="138"/>
        <end position="156"/>
    </location>
</feature>
<evidence type="ECO:0000256" key="1">
    <source>
        <dbReference type="SAM" id="MobiDB-lite"/>
    </source>
</evidence>
<keyword evidence="4" id="KW-1185">Reference proteome</keyword>
<feature type="compositionally biased region" description="Low complexity" evidence="1">
    <location>
        <begin position="243"/>
        <end position="267"/>
    </location>
</feature>
<reference evidence="3" key="1">
    <citation type="submission" date="2018-04" db="EMBL/GenBank/DDBJ databases">
        <title>Whole genome sequencing of Hypsizygus marmoreus.</title>
        <authorList>
            <person name="Choi I.-G."/>
            <person name="Min B."/>
            <person name="Kim J.-G."/>
            <person name="Kim S."/>
            <person name="Oh Y.-L."/>
            <person name="Kong W.-S."/>
            <person name="Park H."/>
            <person name="Jeong J."/>
            <person name="Song E.-S."/>
        </authorList>
    </citation>
    <scope>NUCLEOTIDE SEQUENCE [LARGE SCALE GENOMIC DNA]</scope>
    <source>
        <strain evidence="3">51987-8</strain>
    </source>
</reference>
<dbReference type="SMART" id="SM00325">
    <property type="entry name" value="RhoGEF"/>
    <property type="match status" value="1"/>
</dbReference>
<feature type="region of interest" description="Disordered" evidence="1">
    <location>
        <begin position="33"/>
        <end position="209"/>
    </location>
</feature>
<dbReference type="Proteomes" id="UP000076154">
    <property type="component" value="Unassembled WGS sequence"/>
</dbReference>
<feature type="compositionally biased region" description="Acidic residues" evidence="1">
    <location>
        <begin position="293"/>
        <end position="318"/>
    </location>
</feature>
<dbReference type="Gene3D" id="2.30.29.30">
    <property type="entry name" value="Pleckstrin-homology domain (PH domain)/Phosphotyrosine-binding domain (PTB)"/>
    <property type="match status" value="1"/>
</dbReference>
<dbReference type="Gene3D" id="3.80.10.10">
    <property type="entry name" value="Ribonuclease Inhibitor"/>
    <property type="match status" value="1"/>
</dbReference>
<dbReference type="InterPro" id="IPR032675">
    <property type="entry name" value="LRR_dom_sf"/>
</dbReference>
<evidence type="ECO:0000259" key="2">
    <source>
        <dbReference type="PROSITE" id="PS50010"/>
    </source>
</evidence>
<comment type="caution">
    <text evidence="3">The sequence shown here is derived from an EMBL/GenBank/DDBJ whole genome shotgun (WGS) entry which is preliminary data.</text>
</comment>
<feature type="compositionally biased region" description="Low complexity" evidence="1">
    <location>
        <begin position="703"/>
        <end position="715"/>
    </location>
</feature>
<dbReference type="STRING" id="39966.A0A369K3V4"/>
<feature type="compositionally biased region" description="Basic and acidic residues" evidence="1">
    <location>
        <begin position="61"/>
        <end position="73"/>
    </location>
</feature>
<feature type="compositionally biased region" description="Low complexity" evidence="1">
    <location>
        <begin position="165"/>
        <end position="192"/>
    </location>
</feature>
<dbReference type="InterPro" id="IPR001331">
    <property type="entry name" value="GDS_CDC24_CS"/>
</dbReference>
<dbReference type="InterPro" id="IPR011993">
    <property type="entry name" value="PH-like_dom_sf"/>
</dbReference>
<dbReference type="SUPFAM" id="SSF50729">
    <property type="entry name" value="PH domain-like"/>
    <property type="match status" value="1"/>
</dbReference>
<dbReference type="GO" id="GO:0005737">
    <property type="term" value="C:cytoplasm"/>
    <property type="evidence" value="ECO:0007669"/>
    <property type="project" value="TreeGrafter"/>
</dbReference>
<feature type="region of interest" description="Disordered" evidence="1">
    <location>
        <begin position="293"/>
        <end position="323"/>
    </location>
</feature>
<feature type="compositionally biased region" description="Basic and acidic residues" evidence="1">
    <location>
        <begin position="777"/>
        <end position="786"/>
    </location>
</feature>
<dbReference type="PROSITE" id="PS00741">
    <property type="entry name" value="DH_1"/>
    <property type="match status" value="1"/>
</dbReference>
<accession>A0A369K3V4</accession>
<feature type="compositionally biased region" description="Polar residues" evidence="1">
    <location>
        <begin position="741"/>
        <end position="766"/>
    </location>
</feature>
<feature type="compositionally biased region" description="Low complexity" evidence="1">
    <location>
        <begin position="822"/>
        <end position="834"/>
    </location>
</feature>
<evidence type="ECO:0000313" key="3">
    <source>
        <dbReference type="EMBL" id="RDB29319.1"/>
    </source>
</evidence>
<dbReference type="InterPro" id="IPR000219">
    <property type="entry name" value="DH_dom"/>
</dbReference>
<feature type="region of interest" description="Disordered" evidence="1">
    <location>
        <begin position="1050"/>
        <end position="1079"/>
    </location>
</feature>
<dbReference type="SUPFAM" id="SSF52075">
    <property type="entry name" value="Outer arm dynein light chain 1"/>
    <property type="match status" value="1"/>
</dbReference>
<proteinExistence type="predicted"/>
<dbReference type="PANTHER" id="PTHR12673:SF270">
    <property type="entry name" value="FYVE-TYPE DOMAIN-CONTAINING PROTEIN"/>
    <property type="match status" value="1"/>
</dbReference>
<protein>
    <submittedName>
        <fullName evidence="3">Spermatogenesis-associated protein 13</fullName>
    </submittedName>
</protein>
<dbReference type="OrthoDB" id="660555at2759"/>
<feature type="domain" description="DH" evidence="2">
    <location>
        <begin position="1083"/>
        <end position="1353"/>
    </location>
</feature>
<dbReference type="Gene3D" id="1.20.900.10">
    <property type="entry name" value="Dbl homology (DH) domain"/>
    <property type="match status" value="1"/>
</dbReference>
<feature type="compositionally biased region" description="Low complexity" evidence="1">
    <location>
        <begin position="537"/>
        <end position="547"/>
    </location>
</feature>
<feature type="compositionally biased region" description="Polar residues" evidence="1">
    <location>
        <begin position="1054"/>
        <end position="1071"/>
    </location>
</feature>
<dbReference type="EMBL" id="LUEZ02000010">
    <property type="protein sequence ID" value="RDB29319.1"/>
    <property type="molecule type" value="Genomic_DNA"/>
</dbReference>
<dbReference type="InParanoid" id="A0A369K3V4"/>